<proteinExistence type="predicted"/>
<sequence>MARAFLLDANLLIGAFDGEPGNEDHEAAKSRLAGLLRDPQVRLAITPLIRYEVLRGARHVSLDELSAALDDFQEFEIRGRDAYRAAQVFQQAARHGRPLDKRRFDVFHCVCAESNELEMLSQDSDIAAIRELME</sequence>
<evidence type="ECO:0000259" key="1">
    <source>
        <dbReference type="Pfam" id="PF01850"/>
    </source>
</evidence>
<dbReference type="SUPFAM" id="SSF88723">
    <property type="entry name" value="PIN domain-like"/>
    <property type="match status" value="1"/>
</dbReference>
<comment type="caution">
    <text evidence="2">The sequence shown here is derived from an EMBL/GenBank/DDBJ whole genome shotgun (WGS) entry which is preliminary data.</text>
</comment>
<dbReference type="InterPro" id="IPR002716">
    <property type="entry name" value="PIN_dom"/>
</dbReference>
<dbReference type="Pfam" id="PF01850">
    <property type="entry name" value="PIN"/>
    <property type="match status" value="1"/>
</dbReference>
<accession>A0ABV6G6M5</accession>
<dbReference type="RefSeq" id="WP_019952549.1">
    <property type="nucleotide sequence ID" value="NZ_JBHLVX010000052.1"/>
</dbReference>
<protein>
    <submittedName>
        <fullName evidence="2">Type II toxin-antitoxin system VapC family toxin</fullName>
    </submittedName>
</protein>
<feature type="domain" description="PIN" evidence="1">
    <location>
        <begin position="6"/>
        <end position="130"/>
    </location>
</feature>
<reference evidence="2 3" key="1">
    <citation type="submission" date="2024-09" db="EMBL/GenBank/DDBJ databases">
        <authorList>
            <person name="Sun Q."/>
            <person name="Mori K."/>
        </authorList>
    </citation>
    <scope>NUCLEOTIDE SEQUENCE [LARGE SCALE GENOMIC DNA]</scope>
    <source>
        <strain evidence="2 3">CCM 7415</strain>
    </source>
</reference>
<evidence type="ECO:0000313" key="3">
    <source>
        <dbReference type="Proteomes" id="UP001589814"/>
    </source>
</evidence>
<name>A0ABV6G6M5_9GAMM</name>
<keyword evidence="3" id="KW-1185">Reference proteome</keyword>
<gene>
    <name evidence="2" type="ORF">ACFFHW_14380</name>
</gene>
<organism evidence="2 3">
    <name type="scientific">Kushneria aurantia</name>
    <dbReference type="NCBI Taxonomy" id="504092"/>
    <lineage>
        <taxon>Bacteria</taxon>
        <taxon>Pseudomonadati</taxon>
        <taxon>Pseudomonadota</taxon>
        <taxon>Gammaproteobacteria</taxon>
        <taxon>Oceanospirillales</taxon>
        <taxon>Halomonadaceae</taxon>
        <taxon>Kushneria</taxon>
    </lineage>
</organism>
<dbReference type="EMBL" id="JBHLVX010000052">
    <property type="protein sequence ID" value="MFC0269158.1"/>
    <property type="molecule type" value="Genomic_DNA"/>
</dbReference>
<evidence type="ECO:0000313" key="2">
    <source>
        <dbReference type="EMBL" id="MFC0269158.1"/>
    </source>
</evidence>
<dbReference type="Proteomes" id="UP001589814">
    <property type="component" value="Unassembled WGS sequence"/>
</dbReference>
<dbReference type="InterPro" id="IPR029060">
    <property type="entry name" value="PIN-like_dom_sf"/>
</dbReference>
<dbReference type="Gene3D" id="3.40.50.1010">
    <property type="entry name" value="5'-nuclease"/>
    <property type="match status" value="1"/>
</dbReference>